<keyword evidence="9" id="KW-1185">Reference proteome</keyword>
<dbReference type="InterPro" id="IPR003370">
    <property type="entry name" value="Chromate_transpt"/>
</dbReference>
<dbReference type="Proteomes" id="UP000054874">
    <property type="component" value="Unassembled WGS sequence"/>
</dbReference>
<keyword evidence="4 7" id="KW-0812">Transmembrane</keyword>
<dbReference type="Pfam" id="PF02417">
    <property type="entry name" value="Chromate_transp"/>
    <property type="match status" value="1"/>
</dbReference>
<comment type="similarity">
    <text evidence="2">Belongs to the chromate ion transporter (CHR) (TC 2.A.51) family.</text>
</comment>
<accession>A0A0V8QBU9</accession>
<protein>
    <submittedName>
        <fullName evidence="8">Chromate transporter</fullName>
    </submittedName>
</protein>
<evidence type="ECO:0000313" key="9">
    <source>
        <dbReference type="Proteomes" id="UP000054874"/>
    </source>
</evidence>
<dbReference type="GO" id="GO:0015109">
    <property type="term" value="F:chromate transmembrane transporter activity"/>
    <property type="evidence" value="ECO:0007669"/>
    <property type="project" value="InterPro"/>
</dbReference>
<dbReference type="STRING" id="290052.ASU35_15955"/>
<dbReference type="GO" id="GO:0005886">
    <property type="term" value="C:plasma membrane"/>
    <property type="evidence" value="ECO:0007669"/>
    <property type="project" value="UniProtKB-SubCell"/>
</dbReference>
<dbReference type="RefSeq" id="WP_058354202.1">
    <property type="nucleotide sequence ID" value="NZ_CABMMD010000213.1"/>
</dbReference>
<evidence type="ECO:0000256" key="4">
    <source>
        <dbReference type="ARBA" id="ARBA00022692"/>
    </source>
</evidence>
<keyword evidence="6 7" id="KW-0472">Membrane</keyword>
<proteinExistence type="inferred from homology"/>
<keyword evidence="5 7" id="KW-1133">Transmembrane helix</keyword>
<dbReference type="PANTHER" id="PTHR43663:SF1">
    <property type="entry name" value="CHROMATE TRANSPORTER"/>
    <property type="match status" value="1"/>
</dbReference>
<evidence type="ECO:0000256" key="7">
    <source>
        <dbReference type="SAM" id="Phobius"/>
    </source>
</evidence>
<feature type="transmembrane region" description="Helical" evidence="7">
    <location>
        <begin position="7"/>
        <end position="28"/>
    </location>
</feature>
<name>A0A0V8QBU9_9FIRM</name>
<feature type="transmembrane region" description="Helical" evidence="7">
    <location>
        <begin position="170"/>
        <end position="188"/>
    </location>
</feature>
<reference evidence="8 9" key="1">
    <citation type="submission" date="2015-11" db="EMBL/GenBank/DDBJ databases">
        <title>Butyribacter intestini gen. nov., sp. nov., a butyric acid-producing bacterium of the family Lachnospiraceae isolated from the human faeces.</title>
        <authorList>
            <person name="Zou Y."/>
            <person name="Xue W."/>
            <person name="Luo G."/>
            <person name="Lv M."/>
        </authorList>
    </citation>
    <scope>NUCLEOTIDE SEQUENCE [LARGE SCALE GENOMIC DNA]</scope>
    <source>
        <strain evidence="8 9">ACET-33324</strain>
    </source>
</reference>
<organism evidence="8 9">
    <name type="scientific">Acetivibrio ethanolgignens</name>
    <dbReference type="NCBI Taxonomy" id="290052"/>
    <lineage>
        <taxon>Bacteria</taxon>
        <taxon>Bacillati</taxon>
        <taxon>Bacillota</taxon>
        <taxon>Clostridia</taxon>
        <taxon>Eubacteriales</taxon>
        <taxon>Oscillospiraceae</taxon>
        <taxon>Acetivibrio</taxon>
    </lineage>
</organism>
<evidence type="ECO:0000313" key="8">
    <source>
        <dbReference type="EMBL" id="KSV57561.1"/>
    </source>
</evidence>
<sequence>MLYLELFWTFFKIGAFTFGGGYAMLPLIQAEVNAHGWMSKAELVNFVAVSESTPGPFAVNVSTYVGMETGGLFGALCATLGVVLPSFFIILVVSRCFEKFKNSSVVKGCMSGLKPAVIGLIGAAVISVGKTVFFSEGVSLSLPNPAAFGCSAALFLGILFLIFKKKLHPIAVVSLSAVAGIVLGYLGVV</sequence>
<comment type="subcellular location">
    <subcellularLocation>
        <location evidence="1">Cell membrane</location>
        <topology evidence="1">Multi-pass membrane protein</topology>
    </subcellularLocation>
</comment>
<feature type="transmembrane region" description="Helical" evidence="7">
    <location>
        <begin position="72"/>
        <end position="94"/>
    </location>
</feature>
<dbReference type="EMBL" id="LNAM01000213">
    <property type="protein sequence ID" value="KSV57561.1"/>
    <property type="molecule type" value="Genomic_DNA"/>
</dbReference>
<evidence type="ECO:0000256" key="1">
    <source>
        <dbReference type="ARBA" id="ARBA00004651"/>
    </source>
</evidence>
<dbReference type="InterPro" id="IPR052518">
    <property type="entry name" value="CHR_Transporter"/>
</dbReference>
<evidence type="ECO:0000256" key="5">
    <source>
        <dbReference type="ARBA" id="ARBA00022989"/>
    </source>
</evidence>
<feature type="transmembrane region" description="Helical" evidence="7">
    <location>
        <begin position="115"/>
        <end position="134"/>
    </location>
</feature>
<dbReference type="OrthoDB" id="9788907at2"/>
<gene>
    <name evidence="8" type="ORF">ASU35_15955</name>
</gene>
<evidence type="ECO:0000256" key="3">
    <source>
        <dbReference type="ARBA" id="ARBA00022475"/>
    </source>
</evidence>
<dbReference type="PANTHER" id="PTHR43663">
    <property type="entry name" value="CHROMATE TRANSPORT PROTEIN-RELATED"/>
    <property type="match status" value="1"/>
</dbReference>
<feature type="transmembrane region" description="Helical" evidence="7">
    <location>
        <begin position="146"/>
        <end position="163"/>
    </location>
</feature>
<comment type="caution">
    <text evidence="8">The sequence shown here is derived from an EMBL/GenBank/DDBJ whole genome shotgun (WGS) entry which is preliminary data.</text>
</comment>
<dbReference type="AlphaFoldDB" id="A0A0V8QBU9"/>
<evidence type="ECO:0000256" key="6">
    <source>
        <dbReference type="ARBA" id="ARBA00023136"/>
    </source>
</evidence>
<evidence type="ECO:0000256" key="2">
    <source>
        <dbReference type="ARBA" id="ARBA00005262"/>
    </source>
</evidence>
<keyword evidence="3" id="KW-1003">Cell membrane</keyword>